<protein>
    <submittedName>
        <fullName evidence="3">Uncharacterized protein</fullName>
    </submittedName>
</protein>
<keyword evidence="2" id="KW-0472">Membrane</keyword>
<evidence type="ECO:0000313" key="3">
    <source>
        <dbReference type="EMBL" id="KAK6295675.1"/>
    </source>
</evidence>
<feature type="transmembrane region" description="Helical" evidence="2">
    <location>
        <begin position="12"/>
        <end position="31"/>
    </location>
</feature>
<feature type="region of interest" description="Disordered" evidence="1">
    <location>
        <begin position="39"/>
        <end position="70"/>
    </location>
</feature>
<reference evidence="3 4" key="1">
    <citation type="submission" date="2021-04" db="EMBL/GenBank/DDBJ databases">
        <authorList>
            <person name="De Guttry C."/>
            <person name="Zahm M."/>
            <person name="Klopp C."/>
            <person name="Cabau C."/>
            <person name="Louis A."/>
            <person name="Berthelot C."/>
            <person name="Parey E."/>
            <person name="Roest Crollius H."/>
            <person name="Montfort J."/>
            <person name="Robinson-Rechavi M."/>
            <person name="Bucao C."/>
            <person name="Bouchez O."/>
            <person name="Gislard M."/>
            <person name="Lluch J."/>
            <person name="Milhes M."/>
            <person name="Lampietro C."/>
            <person name="Lopez Roques C."/>
            <person name="Donnadieu C."/>
            <person name="Braasch I."/>
            <person name="Desvignes T."/>
            <person name="Postlethwait J."/>
            <person name="Bobe J."/>
            <person name="Wedekind C."/>
            <person name="Guiguen Y."/>
        </authorList>
    </citation>
    <scope>NUCLEOTIDE SEQUENCE [LARGE SCALE GENOMIC DNA]</scope>
    <source>
        <strain evidence="3">Cs_M1</strain>
        <tissue evidence="3">Blood</tissue>
    </source>
</reference>
<gene>
    <name evidence="3" type="ORF">J4Q44_G00333880</name>
</gene>
<keyword evidence="4" id="KW-1185">Reference proteome</keyword>
<dbReference type="EMBL" id="JAGTTL010000033">
    <property type="protein sequence ID" value="KAK6295675.1"/>
    <property type="molecule type" value="Genomic_DNA"/>
</dbReference>
<evidence type="ECO:0000256" key="2">
    <source>
        <dbReference type="SAM" id="Phobius"/>
    </source>
</evidence>
<accession>A0AAN8L1A6</accession>
<name>A0AAN8L1A6_9TELE</name>
<comment type="caution">
    <text evidence="3">The sequence shown here is derived from an EMBL/GenBank/DDBJ whole genome shotgun (WGS) entry which is preliminary data.</text>
</comment>
<organism evidence="3 4">
    <name type="scientific">Coregonus suidteri</name>
    <dbReference type="NCBI Taxonomy" id="861788"/>
    <lineage>
        <taxon>Eukaryota</taxon>
        <taxon>Metazoa</taxon>
        <taxon>Chordata</taxon>
        <taxon>Craniata</taxon>
        <taxon>Vertebrata</taxon>
        <taxon>Euteleostomi</taxon>
        <taxon>Actinopterygii</taxon>
        <taxon>Neopterygii</taxon>
        <taxon>Teleostei</taxon>
        <taxon>Protacanthopterygii</taxon>
        <taxon>Salmoniformes</taxon>
        <taxon>Salmonidae</taxon>
        <taxon>Coregoninae</taxon>
        <taxon>Coregonus</taxon>
    </lineage>
</organism>
<sequence>MRFCRREEHKTRAVCVSVTRVVAPAIIWLSLPQTHHHHLSMKTEDQLSSKNRPLQSLSSNALEHPNHLSSAKNTLSQSQIIFGFL</sequence>
<keyword evidence="2" id="KW-0812">Transmembrane</keyword>
<dbReference type="Proteomes" id="UP001356427">
    <property type="component" value="Unassembled WGS sequence"/>
</dbReference>
<feature type="compositionally biased region" description="Polar residues" evidence="1">
    <location>
        <begin position="48"/>
        <end position="70"/>
    </location>
</feature>
<keyword evidence="2" id="KW-1133">Transmembrane helix</keyword>
<evidence type="ECO:0000313" key="4">
    <source>
        <dbReference type="Proteomes" id="UP001356427"/>
    </source>
</evidence>
<proteinExistence type="predicted"/>
<evidence type="ECO:0000256" key="1">
    <source>
        <dbReference type="SAM" id="MobiDB-lite"/>
    </source>
</evidence>
<dbReference type="AlphaFoldDB" id="A0AAN8L1A6"/>